<evidence type="ECO:0000256" key="7">
    <source>
        <dbReference type="HAMAP-Rule" id="MF_00323"/>
    </source>
</evidence>
<dbReference type="GO" id="GO:0004325">
    <property type="term" value="F:ferrochelatase activity"/>
    <property type="evidence" value="ECO:0007669"/>
    <property type="project" value="UniProtKB-UniRule"/>
</dbReference>
<reference evidence="9 10" key="1">
    <citation type="submission" date="2016-02" db="EMBL/GenBank/DDBJ databases">
        <authorList>
            <person name="Wen L."/>
            <person name="He K."/>
            <person name="Yang H."/>
        </authorList>
    </citation>
    <scope>NUCLEOTIDE SEQUENCE [LARGE SCALE GENOMIC DNA]</scope>
    <source>
        <strain evidence="9 10">CV58</strain>
    </source>
</reference>
<feature type="binding site" evidence="7">
    <location>
        <position position="294"/>
    </location>
    <ligand>
        <name>Fe(2+)</name>
        <dbReference type="ChEBI" id="CHEBI:29033"/>
    </ligand>
</feature>
<proteinExistence type="inferred from homology"/>
<keyword evidence="5 7" id="KW-0627">Porphyrin biosynthesis</keyword>
<dbReference type="EC" id="4.98.1.1" evidence="7"/>
<comment type="pathway">
    <text evidence="7">Porphyrin-containing compound metabolism; protoheme biosynthesis; protoheme from protoporphyrin-IX: step 1/1.</text>
</comment>
<dbReference type="InterPro" id="IPR001015">
    <property type="entry name" value="Ferrochelatase"/>
</dbReference>
<evidence type="ECO:0000256" key="4">
    <source>
        <dbReference type="ARBA" id="ARBA00023239"/>
    </source>
</evidence>
<dbReference type="NCBIfam" id="TIGR00109">
    <property type="entry name" value="hemH"/>
    <property type="match status" value="1"/>
</dbReference>
<protein>
    <recommendedName>
        <fullName evidence="7">Ferrochelatase</fullName>
        <ecNumber evidence="7">4.98.1.1</ecNumber>
    </recommendedName>
    <alternativeName>
        <fullName evidence="7">Heme synthase</fullName>
    </alternativeName>
    <alternativeName>
        <fullName evidence="7">Protoheme ferro-lyase</fullName>
    </alternativeName>
</protein>
<keyword evidence="7" id="KW-0479">Metal-binding</keyword>
<evidence type="ECO:0000256" key="5">
    <source>
        <dbReference type="ARBA" id="ARBA00023244"/>
    </source>
</evidence>
<evidence type="ECO:0000256" key="6">
    <source>
        <dbReference type="ARBA" id="ARBA00024536"/>
    </source>
</evidence>
<dbReference type="GO" id="GO:0046872">
    <property type="term" value="F:metal ion binding"/>
    <property type="evidence" value="ECO:0007669"/>
    <property type="project" value="UniProtKB-KW"/>
</dbReference>
<evidence type="ECO:0000256" key="1">
    <source>
        <dbReference type="ARBA" id="ARBA00007718"/>
    </source>
</evidence>
<dbReference type="PANTHER" id="PTHR11108">
    <property type="entry name" value="FERROCHELATASE"/>
    <property type="match status" value="1"/>
</dbReference>
<dbReference type="HAMAP" id="MF_00323">
    <property type="entry name" value="Ferrochelatase"/>
    <property type="match status" value="1"/>
</dbReference>
<evidence type="ECO:0000256" key="8">
    <source>
        <dbReference type="RuleBase" id="RU004185"/>
    </source>
</evidence>
<dbReference type="RefSeq" id="WP_068393367.1">
    <property type="nucleotide sequence ID" value="NZ_LSZO01000220.1"/>
</dbReference>
<keyword evidence="3 7" id="KW-0350">Heme biosynthesis</keyword>
<feature type="binding site" evidence="7">
    <location>
        <position position="189"/>
    </location>
    <ligand>
        <name>Fe(2+)</name>
        <dbReference type="ChEBI" id="CHEBI:29033"/>
    </ligand>
</feature>
<dbReference type="SUPFAM" id="SSF53800">
    <property type="entry name" value="Chelatase"/>
    <property type="match status" value="1"/>
</dbReference>
<comment type="catalytic activity">
    <reaction evidence="7">
        <text>heme b + 2 H(+) = protoporphyrin IX + Fe(2+)</text>
        <dbReference type="Rhea" id="RHEA:22584"/>
        <dbReference type="ChEBI" id="CHEBI:15378"/>
        <dbReference type="ChEBI" id="CHEBI:29033"/>
        <dbReference type="ChEBI" id="CHEBI:57306"/>
        <dbReference type="ChEBI" id="CHEBI:60344"/>
        <dbReference type="EC" id="4.98.1.1"/>
    </reaction>
</comment>
<evidence type="ECO:0000256" key="3">
    <source>
        <dbReference type="ARBA" id="ARBA00023133"/>
    </source>
</evidence>
<dbReference type="UniPathway" id="UPA00252">
    <property type="reaction ID" value="UER00325"/>
</dbReference>
<dbReference type="AlphaFoldDB" id="A0A139SHE8"/>
<comment type="caution">
    <text evidence="9">The sequence shown here is derived from an EMBL/GenBank/DDBJ whole genome shotgun (WGS) entry which is preliminary data.</text>
</comment>
<dbReference type="GO" id="GO:0006783">
    <property type="term" value="P:heme biosynthetic process"/>
    <property type="evidence" value="ECO:0007669"/>
    <property type="project" value="UniProtKB-UniRule"/>
</dbReference>
<gene>
    <name evidence="7" type="primary">hemH</name>
    <name evidence="9" type="ORF">AXE65_07920</name>
</gene>
<keyword evidence="4 7" id="KW-0456">Lyase</keyword>
<comment type="function">
    <text evidence="7">Catalyzes the ferrous insertion into protoporphyrin IX.</text>
</comment>
<sequence length="338" mass="37882">MTDHTLLLVNLGSPDSPSPRAVRRYLGSFLMDKRVIDLPWPLRRALVSAILLTRPRQSAKAYASIWWPDGSPLLVISRALQQALRAHWTAGSVALAMRYGSPSIGQVLRALNQRGVKQITLAPLYPQFAESTVGSTLAEVQRVISAHGLRFNLRLLKPFYQEPAYIEALAASAQPWLEQEFDHLLMSFHGLPERHIRKLTDPIDTQHDLQAQSSRGLRQELLDVCYRSQCLRTAELLADHLALPRDRWSVSFQSRLGHAKWIDPYTESKLSELAQQGVKKLLVISPAFVADCVETLEEIAIRGREQFIAAGGQSLQLIPCLNSHPNWVKTLALLAQKA</sequence>
<keyword evidence="2 7" id="KW-0408">Iron</keyword>
<dbReference type="Proteomes" id="UP000072660">
    <property type="component" value="Unassembled WGS sequence"/>
</dbReference>
<dbReference type="InterPro" id="IPR033644">
    <property type="entry name" value="Ferrochelatase_C"/>
</dbReference>
<comment type="subcellular location">
    <subcellularLocation>
        <location evidence="7">Cytoplasm</location>
    </subcellularLocation>
</comment>
<evidence type="ECO:0000256" key="2">
    <source>
        <dbReference type="ARBA" id="ARBA00023004"/>
    </source>
</evidence>
<comment type="catalytic activity">
    <reaction evidence="6">
        <text>Fe-coproporphyrin III + 2 H(+) = coproporphyrin III + Fe(2+)</text>
        <dbReference type="Rhea" id="RHEA:49572"/>
        <dbReference type="ChEBI" id="CHEBI:15378"/>
        <dbReference type="ChEBI" id="CHEBI:29033"/>
        <dbReference type="ChEBI" id="CHEBI:68438"/>
        <dbReference type="ChEBI" id="CHEBI:131725"/>
        <dbReference type="EC" id="4.99.1.9"/>
    </reaction>
    <physiologicalReaction direction="right-to-left" evidence="6">
        <dbReference type="Rhea" id="RHEA:49574"/>
    </physiologicalReaction>
</comment>
<accession>A0A139SHE8</accession>
<dbReference type="InterPro" id="IPR033659">
    <property type="entry name" value="Ferrochelatase_N"/>
</dbReference>
<keyword evidence="7" id="KW-0963">Cytoplasm</keyword>
<evidence type="ECO:0000313" key="10">
    <source>
        <dbReference type="Proteomes" id="UP000072660"/>
    </source>
</evidence>
<dbReference type="EMBL" id="LSZO01000220">
    <property type="protein sequence ID" value="KXU33941.1"/>
    <property type="molecule type" value="Genomic_DNA"/>
</dbReference>
<name>A0A139SHE8_9GAMM</name>
<dbReference type="PANTHER" id="PTHR11108:SF1">
    <property type="entry name" value="FERROCHELATASE, MITOCHONDRIAL"/>
    <property type="match status" value="1"/>
</dbReference>
<comment type="similarity">
    <text evidence="1 7 8">Belongs to the ferrochelatase family.</text>
</comment>
<evidence type="ECO:0000313" key="9">
    <source>
        <dbReference type="EMBL" id="KXU33941.1"/>
    </source>
</evidence>
<dbReference type="Pfam" id="PF00762">
    <property type="entry name" value="Ferrochelatase"/>
    <property type="match status" value="1"/>
</dbReference>
<dbReference type="CDD" id="cd00419">
    <property type="entry name" value="Ferrochelatase_C"/>
    <property type="match status" value="1"/>
</dbReference>
<keyword evidence="10" id="KW-1185">Reference proteome</keyword>
<dbReference type="CDD" id="cd03411">
    <property type="entry name" value="Ferrochelatase_N"/>
    <property type="match status" value="1"/>
</dbReference>
<dbReference type="GO" id="GO:0005737">
    <property type="term" value="C:cytoplasm"/>
    <property type="evidence" value="ECO:0007669"/>
    <property type="project" value="UniProtKB-SubCell"/>
</dbReference>
<organism evidence="9 10">
    <name type="scientific">Ventosimonas gracilis</name>
    <dbReference type="NCBI Taxonomy" id="1680762"/>
    <lineage>
        <taxon>Bacteria</taxon>
        <taxon>Pseudomonadati</taxon>
        <taxon>Pseudomonadota</taxon>
        <taxon>Gammaproteobacteria</taxon>
        <taxon>Pseudomonadales</taxon>
        <taxon>Ventosimonadaceae</taxon>
        <taxon>Ventosimonas</taxon>
    </lineage>
</organism>
<dbReference type="OrthoDB" id="9809741at2"/>
<dbReference type="Gene3D" id="3.40.50.1400">
    <property type="match status" value="2"/>
</dbReference>